<accession>A0ABM1E7D7</accession>
<comment type="similarity">
    <text evidence="2">Belongs to the ninjurin family.</text>
</comment>
<dbReference type="RefSeq" id="XP_014668108.1">
    <property type="nucleotide sequence ID" value="XM_014812622.1"/>
</dbReference>
<name>A0ABM1E7D7_PRICU</name>
<dbReference type="GeneID" id="106809527"/>
<reference evidence="9" key="1">
    <citation type="submission" date="2025-08" db="UniProtKB">
        <authorList>
            <consortium name="RefSeq"/>
        </authorList>
    </citation>
    <scope>IDENTIFICATION</scope>
</reference>
<dbReference type="InterPro" id="IPR007007">
    <property type="entry name" value="Ninjurin"/>
</dbReference>
<evidence type="ECO:0000256" key="3">
    <source>
        <dbReference type="ARBA" id="ARBA00022692"/>
    </source>
</evidence>
<sequence>MIIVPITSNLLFLSPNFNVNSYVTKKTITQGMLDVALLMSNASQLKALLEVGSFYRYYTFMMVLVIASMMLQLAVGVLLLWLSITNINKEKYQAQLDRINDATSVGIFFITIINIFSGVFGIEATKTHAL</sequence>
<dbReference type="PANTHER" id="PTHR12316:SF17">
    <property type="entry name" value="NINJURIN C, ISOFORM D"/>
    <property type="match status" value="1"/>
</dbReference>
<evidence type="ECO:0000256" key="5">
    <source>
        <dbReference type="ARBA" id="ARBA00022989"/>
    </source>
</evidence>
<protein>
    <submittedName>
        <fullName evidence="9">Ninjurin-2-like</fullName>
    </submittedName>
</protein>
<evidence type="ECO:0000256" key="1">
    <source>
        <dbReference type="ARBA" id="ARBA00004141"/>
    </source>
</evidence>
<evidence type="ECO:0000256" key="2">
    <source>
        <dbReference type="ARBA" id="ARBA00008141"/>
    </source>
</evidence>
<proteinExistence type="inferred from homology"/>
<feature type="transmembrane region" description="Helical" evidence="7">
    <location>
        <begin position="102"/>
        <end position="122"/>
    </location>
</feature>
<keyword evidence="8" id="KW-1185">Reference proteome</keyword>
<keyword evidence="5 7" id="KW-1133">Transmembrane helix</keyword>
<evidence type="ECO:0000313" key="8">
    <source>
        <dbReference type="Proteomes" id="UP000695022"/>
    </source>
</evidence>
<organism evidence="8 9">
    <name type="scientific">Priapulus caudatus</name>
    <name type="common">Priapulid worm</name>
    <dbReference type="NCBI Taxonomy" id="37621"/>
    <lineage>
        <taxon>Eukaryota</taxon>
        <taxon>Metazoa</taxon>
        <taxon>Ecdysozoa</taxon>
        <taxon>Scalidophora</taxon>
        <taxon>Priapulida</taxon>
        <taxon>Priapulimorpha</taxon>
        <taxon>Priapulimorphida</taxon>
        <taxon>Priapulidae</taxon>
        <taxon>Priapulus</taxon>
    </lineage>
</organism>
<evidence type="ECO:0000256" key="4">
    <source>
        <dbReference type="ARBA" id="ARBA00022889"/>
    </source>
</evidence>
<dbReference type="Pfam" id="PF04923">
    <property type="entry name" value="Ninjurin"/>
    <property type="match status" value="1"/>
</dbReference>
<keyword evidence="3 7" id="KW-0812">Transmembrane</keyword>
<evidence type="ECO:0000313" key="9">
    <source>
        <dbReference type="RefSeq" id="XP_014668108.1"/>
    </source>
</evidence>
<keyword evidence="6 7" id="KW-0472">Membrane</keyword>
<dbReference type="PANTHER" id="PTHR12316">
    <property type="entry name" value="NINJURIN-RELATED"/>
    <property type="match status" value="1"/>
</dbReference>
<comment type="subcellular location">
    <subcellularLocation>
        <location evidence="1">Membrane</location>
        <topology evidence="1">Multi-pass membrane protein</topology>
    </subcellularLocation>
</comment>
<dbReference type="Proteomes" id="UP000695022">
    <property type="component" value="Unplaced"/>
</dbReference>
<feature type="transmembrane region" description="Helical" evidence="7">
    <location>
        <begin position="57"/>
        <end position="82"/>
    </location>
</feature>
<gene>
    <name evidence="9" type="primary">LOC106809527</name>
</gene>
<evidence type="ECO:0000256" key="6">
    <source>
        <dbReference type="ARBA" id="ARBA00023136"/>
    </source>
</evidence>
<evidence type="ECO:0000256" key="7">
    <source>
        <dbReference type="SAM" id="Phobius"/>
    </source>
</evidence>
<keyword evidence="4" id="KW-0130">Cell adhesion</keyword>